<gene>
    <name evidence="2" type="ORF">F511_36465</name>
</gene>
<feature type="region of interest" description="Disordered" evidence="1">
    <location>
        <begin position="1"/>
        <end position="46"/>
    </location>
</feature>
<keyword evidence="3" id="KW-1185">Reference proteome</keyword>
<sequence>MTGYETPSSACTRRPDEISADGFSSSSWPEKIPANSGGGFERGGRRHLELDNEHYPGELRCGSRSDDPIRAGVIEGQCGSGIGDDVSGSCRQGRLDRIAMQVFNLIRGWIVLVPVFRRNLAAADLK</sequence>
<dbReference type="EMBL" id="KV017231">
    <property type="protein sequence ID" value="KZV18731.1"/>
    <property type="molecule type" value="Genomic_DNA"/>
</dbReference>
<reference evidence="2 3" key="1">
    <citation type="journal article" date="2015" name="Proc. Natl. Acad. Sci. U.S.A.">
        <title>The resurrection genome of Boea hygrometrica: A blueprint for survival of dehydration.</title>
        <authorList>
            <person name="Xiao L."/>
            <person name="Yang G."/>
            <person name="Zhang L."/>
            <person name="Yang X."/>
            <person name="Zhao S."/>
            <person name="Ji Z."/>
            <person name="Zhou Q."/>
            <person name="Hu M."/>
            <person name="Wang Y."/>
            <person name="Chen M."/>
            <person name="Xu Y."/>
            <person name="Jin H."/>
            <person name="Xiao X."/>
            <person name="Hu G."/>
            <person name="Bao F."/>
            <person name="Hu Y."/>
            <person name="Wan P."/>
            <person name="Li L."/>
            <person name="Deng X."/>
            <person name="Kuang T."/>
            <person name="Xiang C."/>
            <person name="Zhu J.K."/>
            <person name="Oliver M.J."/>
            <person name="He Y."/>
        </authorList>
    </citation>
    <scope>NUCLEOTIDE SEQUENCE [LARGE SCALE GENOMIC DNA]</scope>
    <source>
        <strain evidence="3">cv. XS01</strain>
    </source>
</reference>
<organism evidence="2 3">
    <name type="scientific">Dorcoceras hygrometricum</name>
    <dbReference type="NCBI Taxonomy" id="472368"/>
    <lineage>
        <taxon>Eukaryota</taxon>
        <taxon>Viridiplantae</taxon>
        <taxon>Streptophyta</taxon>
        <taxon>Embryophyta</taxon>
        <taxon>Tracheophyta</taxon>
        <taxon>Spermatophyta</taxon>
        <taxon>Magnoliopsida</taxon>
        <taxon>eudicotyledons</taxon>
        <taxon>Gunneridae</taxon>
        <taxon>Pentapetalae</taxon>
        <taxon>asterids</taxon>
        <taxon>lamiids</taxon>
        <taxon>Lamiales</taxon>
        <taxon>Gesneriaceae</taxon>
        <taxon>Didymocarpoideae</taxon>
        <taxon>Trichosporeae</taxon>
        <taxon>Loxocarpinae</taxon>
        <taxon>Dorcoceras</taxon>
    </lineage>
</organism>
<evidence type="ECO:0000256" key="1">
    <source>
        <dbReference type="SAM" id="MobiDB-lite"/>
    </source>
</evidence>
<dbReference type="AlphaFoldDB" id="A0A2Z7AAU0"/>
<proteinExistence type="predicted"/>
<feature type="compositionally biased region" description="Polar residues" evidence="1">
    <location>
        <begin position="1"/>
        <end position="11"/>
    </location>
</feature>
<dbReference type="Proteomes" id="UP000250235">
    <property type="component" value="Unassembled WGS sequence"/>
</dbReference>
<protein>
    <submittedName>
        <fullName evidence="2">Uncharacterized protein</fullName>
    </submittedName>
</protein>
<evidence type="ECO:0000313" key="2">
    <source>
        <dbReference type="EMBL" id="KZV18731.1"/>
    </source>
</evidence>
<name>A0A2Z7AAU0_9LAMI</name>
<accession>A0A2Z7AAU0</accession>
<evidence type="ECO:0000313" key="3">
    <source>
        <dbReference type="Proteomes" id="UP000250235"/>
    </source>
</evidence>